<dbReference type="GO" id="GO:0071111">
    <property type="term" value="F:cyclic-guanylate-specific phosphodiesterase activity"/>
    <property type="evidence" value="ECO:0007669"/>
    <property type="project" value="InterPro"/>
</dbReference>
<evidence type="ECO:0000259" key="2">
    <source>
        <dbReference type="PROSITE" id="PS50887"/>
    </source>
</evidence>
<dbReference type="InterPro" id="IPR043128">
    <property type="entry name" value="Rev_trsase/Diguanyl_cyclase"/>
</dbReference>
<dbReference type="Pfam" id="PF00990">
    <property type="entry name" value="GGDEF"/>
    <property type="match status" value="1"/>
</dbReference>
<dbReference type="SMART" id="SM00267">
    <property type="entry name" value="GGDEF"/>
    <property type="match status" value="1"/>
</dbReference>
<dbReference type="AlphaFoldDB" id="A0A7X2TMD6"/>
<dbReference type="RefSeq" id="WP_154432413.1">
    <property type="nucleotide sequence ID" value="NZ_VUMS01000014.1"/>
</dbReference>
<dbReference type="InterPro" id="IPR029787">
    <property type="entry name" value="Nucleotide_cyclase"/>
</dbReference>
<protein>
    <submittedName>
        <fullName evidence="3">EAL domain-containing protein</fullName>
    </submittedName>
</protein>
<dbReference type="SUPFAM" id="SSF141868">
    <property type="entry name" value="EAL domain-like"/>
    <property type="match status" value="1"/>
</dbReference>
<dbReference type="PANTHER" id="PTHR33121:SF79">
    <property type="entry name" value="CYCLIC DI-GMP PHOSPHODIESTERASE PDED-RELATED"/>
    <property type="match status" value="1"/>
</dbReference>
<sequence>MEGSLKETPYEKRIQRLMTGEDGDQYGFYINITDNIVREVKNPEKACWEDETGRPGGVTHWLQQQIYPYILDNEEEKKFRRTFLKEELLRIFQTGQRHIQLGYRFRKGKYITCYTVNIEMFEHPVDHTVECCAIWRNDTIPYINRVMTHMLLRDKYRMIAVLDIQENTVFVRKHTFENTEIPCDSPLEYEGFIRELSEKCIQEKSTEWFQTSASLNTMEENLQVAGTYSFTVYNADRGAERYTYQWLDKEYREVLIAVEDRTVEMEKDPLTDYLNRDGFVRKTENILKKNADRYQFAIIYFNIRKFSGLNDVYGYENGDRIIRSYMDRIQNSTLRPLVLGRVAADRFQALVDAKNLEPAALGKLLQYQVKIGEEQVEIYGRCGIYYIPKQCKLDVSQMCDLAKMAKNKISNQYVQPYAIYQEDMRTEYEQKNLALLNLEKALEQEEFVVCYQPVVEGKTGQIASAEALVRWNSSGEEPMIPSVFVPELEDSGYITKLDTYIDQTVRRFQEERYHKGKRMIPVAVNLSRMDLMNSRLMERICTELQETKVPKQYFRYEIIESAYTIISKEGEEFLKRLRKEGVQIFLDDFGTGISTFETVRDYTFDALKMDMGFVKKIGKDPKRDAIVISIIDMAHRMGMKVVAEGIENKQQSEFLCNHGCDYLQGYYYYKPMSAEEFSKLLDK</sequence>
<dbReference type="Proteomes" id="UP000440513">
    <property type="component" value="Unassembled WGS sequence"/>
</dbReference>
<dbReference type="EMBL" id="VUMS01000014">
    <property type="protein sequence ID" value="MST66880.1"/>
    <property type="molecule type" value="Genomic_DNA"/>
</dbReference>
<dbReference type="SMART" id="SM00052">
    <property type="entry name" value="EAL"/>
    <property type="match status" value="1"/>
</dbReference>
<evidence type="ECO:0000259" key="1">
    <source>
        <dbReference type="PROSITE" id="PS50883"/>
    </source>
</evidence>
<organism evidence="3 4">
    <name type="scientific">Oliverpabstia intestinalis</name>
    <dbReference type="NCBI Taxonomy" id="2606633"/>
    <lineage>
        <taxon>Bacteria</taxon>
        <taxon>Bacillati</taxon>
        <taxon>Bacillota</taxon>
        <taxon>Clostridia</taxon>
        <taxon>Lachnospirales</taxon>
        <taxon>Lachnospiraceae</taxon>
        <taxon>Oliverpabstia</taxon>
    </lineage>
</organism>
<dbReference type="Gene3D" id="3.20.20.450">
    <property type="entry name" value="EAL domain"/>
    <property type="match status" value="1"/>
</dbReference>
<feature type="domain" description="GGDEF" evidence="2">
    <location>
        <begin position="294"/>
        <end position="422"/>
    </location>
</feature>
<accession>A0A7X2TMD6</accession>
<evidence type="ECO:0000313" key="4">
    <source>
        <dbReference type="Proteomes" id="UP000440513"/>
    </source>
</evidence>
<dbReference type="SUPFAM" id="SSF55073">
    <property type="entry name" value="Nucleotide cyclase"/>
    <property type="match status" value="1"/>
</dbReference>
<dbReference type="CDD" id="cd01948">
    <property type="entry name" value="EAL"/>
    <property type="match status" value="1"/>
</dbReference>
<keyword evidence="4" id="KW-1185">Reference proteome</keyword>
<name>A0A7X2TMD6_9FIRM</name>
<dbReference type="PANTHER" id="PTHR33121">
    <property type="entry name" value="CYCLIC DI-GMP PHOSPHODIESTERASE PDEF"/>
    <property type="match status" value="1"/>
</dbReference>
<feature type="domain" description="EAL" evidence="1">
    <location>
        <begin position="431"/>
        <end position="683"/>
    </location>
</feature>
<evidence type="ECO:0000313" key="3">
    <source>
        <dbReference type="EMBL" id="MST66880.1"/>
    </source>
</evidence>
<dbReference type="Gene3D" id="3.30.70.270">
    <property type="match status" value="1"/>
</dbReference>
<gene>
    <name evidence="3" type="ORF">FYJ57_09100</name>
</gene>
<dbReference type="NCBIfam" id="TIGR00254">
    <property type="entry name" value="GGDEF"/>
    <property type="match status" value="1"/>
</dbReference>
<dbReference type="InterPro" id="IPR000160">
    <property type="entry name" value="GGDEF_dom"/>
</dbReference>
<comment type="caution">
    <text evidence="3">The sequence shown here is derived from an EMBL/GenBank/DDBJ whole genome shotgun (WGS) entry which is preliminary data.</text>
</comment>
<dbReference type="InterPro" id="IPR035919">
    <property type="entry name" value="EAL_sf"/>
</dbReference>
<reference evidence="3 4" key="1">
    <citation type="submission" date="2019-08" db="EMBL/GenBank/DDBJ databases">
        <title>In-depth cultivation of the pig gut microbiome towards novel bacterial diversity and tailored functional studies.</title>
        <authorList>
            <person name="Wylensek D."/>
            <person name="Hitch T.C.A."/>
            <person name="Clavel T."/>
        </authorList>
    </citation>
    <scope>NUCLEOTIDE SEQUENCE [LARGE SCALE GENOMIC DNA]</scope>
    <source>
        <strain evidence="3 4">BSM-380-WT-5A</strain>
    </source>
</reference>
<proteinExistence type="predicted"/>
<dbReference type="PROSITE" id="PS50883">
    <property type="entry name" value="EAL"/>
    <property type="match status" value="1"/>
</dbReference>
<dbReference type="InterPro" id="IPR050706">
    <property type="entry name" value="Cyclic-di-GMP_PDE-like"/>
</dbReference>
<dbReference type="Pfam" id="PF00563">
    <property type="entry name" value="EAL"/>
    <property type="match status" value="1"/>
</dbReference>
<dbReference type="PROSITE" id="PS50887">
    <property type="entry name" value="GGDEF"/>
    <property type="match status" value="1"/>
</dbReference>
<dbReference type="InterPro" id="IPR001633">
    <property type="entry name" value="EAL_dom"/>
</dbReference>